<dbReference type="SUPFAM" id="SSF56801">
    <property type="entry name" value="Acetyl-CoA synthetase-like"/>
    <property type="match status" value="1"/>
</dbReference>
<gene>
    <name evidence="1" type="ORF">I553_8961</name>
</gene>
<organism evidence="1">
    <name type="scientific">Mycobacterium xenopi 4042</name>
    <dbReference type="NCBI Taxonomy" id="1299334"/>
    <lineage>
        <taxon>Bacteria</taxon>
        <taxon>Bacillati</taxon>
        <taxon>Actinomycetota</taxon>
        <taxon>Actinomycetes</taxon>
        <taxon>Mycobacteriales</taxon>
        <taxon>Mycobacteriaceae</taxon>
        <taxon>Mycobacterium</taxon>
    </lineage>
</organism>
<comment type="caution">
    <text evidence="1">The sequence shown here is derived from an EMBL/GenBank/DDBJ whole genome shotgun (WGS) entry which is preliminary data.</text>
</comment>
<accession>X8AMW6</accession>
<dbReference type="GO" id="GO:0031177">
    <property type="term" value="F:phosphopantetheine binding"/>
    <property type="evidence" value="ECO:0007669"/>
    <property type="project" value="TreeGrafter"/>
</dbReference>
<dbReference type="GO" id="GO:0043041">
    <property type="term" value="P:amino acid activation for nonribosomal peptide biosynthetic process"/>
    <property type="evidence" value="ECO:0007669"/>
    <property type="project" value="TreeGrafter"/>
</dbReference>
<name>X8AMW6_MYCXE</name>
<reference evidence="1" key="1">
    <citation type="submission" date="2014-01" db="EMBL/GenBank/DDBJ databases">
        <authorList>
            <person name="Brown-Elliot B."/>
            <person name="Wallace R."/>
            <person name="Lenaerts A."/>
            <person name="Ordway D."/>
            <person name="DeGroote M.A."/>
            <person name="Parker T."/>
            <person name="Sizemore C."/>
            <person name="Tallon L.J."/>
            <person name="Sadzewicz L.K."/>
            <person name="Sengamalay N."/>
            <person name="Fraser C.M."/>
            <person name="Hine E."/>
            <person name="Shefchek K.A."/>
            <person name="Das S.P."/>
            <person name="Tettelin H."/>
        </authorList>
    </citation>
    <scope>NUCLEOTIDE SEQUENCE [LARGE SCALE GENOMIC DNA]</scope>
    <source>
        <strain evidence="1">4042</strain>
    </source>
</reference>
<dbReference type="PANTHER" id="PTHR45527">
    <property type="entry name" value="NONRIBOSOMAL PEPTIDE SYNTHETASE"/>
    <property type="match status" value="1"/>
</dbReference>
<dbReference type="AlphaFoldDB" id="X8AMW6"/>
<sequence>MWTQCHSFSFDFSVWEVFGALLHGRRLLVVPDEVTSSPQDFHDLLVAEHVDVVNQTPSALGVLSPTGWNPWRCWSVGRPARLTWWTAGRPGG</sequence>
<evidence type="ECO:0000313" key="1">
    <source>
        <dbReference type="EMBL" id="EUA32944.1"/>
    </source>
</evidence>
<dbReference type="PANTHER" id="PTHR45527:SF14">
    <property type="entry name" value="PLIPASTATIN SYNTHASE SUBUNIT B"/>
    <property type="match status" value="1"/>
</dbReference>
<dbReference type="GO" id="GO:0005829">
    <property type="term" value="C:cytosol"/>
    <property type="evidence" value="ECO:0007669"/>
    <property type="project" value="TreeGrafter"/>
</dbReference>
<dbReference type="GO" id="GO:0044550">
    <property type="term" value="P:secondary metabolite biosynthetic process"/>
    <property type="evidence" value="ECO:0007669"/>
    <property type="project" value="TreeGrafter"/>
</dbReference>
<dbReference type="PATRIC" id="fig|1299334.3.peg.5388"/>
<protein>
    <submittedName>
        <fullName evidence="1">AMP-binding enzyme family protein</fullName>
    </submittedName>
</protein>
<dbReference type="EMBL" id="JAOB01000050">
    <property type="protein sequence ID" value="EUA32944.1"/>
    <property type="molecule type" value="Genomic_DNA"/>
</dbReference>
<dbReference type="Gene3D" id="3.40.50.980">
    <property type="match status" value="1"/>
</dbReference>
<proteinExistence type="predicted"/>